<sequence length="105" mass="12084">MAMIETINKALEVMSNHDWYWMMSDFTHPAIDNARGSMRYFVELVATITDANIRKAMRDLWVATYENVHANLFVKNEEANKQYEIRKAKLMAIILPSASGQKMAA</sequence>
<evidence type="ECO:0000313" key="3">
    <source>
        <dbReference type="Proteomes" id="UP001167831"/>
    </source>
</evidence>
<accession>A0AAW7JLN5</accession>
<keyword evidence="3" id="KW-1185">Reference proteome</keyword>
<gene>
    <name evidence="1" type="ORF">QVN81_05160</name>
    <name evidence="2" type="ORF">QVN84_05695</name>
</gene>
<evidence type="ECO:0000313" key="2">
    <source>
        <dbReference type="EMBL" id="MDN0025011.1"/>
    </source>
</evidence>
<dbReference type="EMBL" id="JAUEIE010000003">
    <property type="protein sequence ID" value="MDN0022412.1"/>
    <property type="molecule type" value="Genomic_DNA"/>
</dbReference>
<dbReference type="RefSeq" id="WP_289824967.1">
    <property type="nucleotide sequence ID" value="NZ_JAUEIE010000003.1"/>
</dbReference>
<comment type="caution">
    <text evidence="2">The sequence shown here is derived from an EMBL/GenBank/DDBJ whole genome shotgun (WGS) entry which is preliminary data.</text>
</comment>
<reference evidence="2" key="2">
    <citation type="submission" date="2023-08" db="EMBL/GenBank/DDBJ databases">
        <title>Identification and characterization of horizontal gene transfer across gut microbiota members of farm animals based on homology search.</title>
        <authorList>
            <person name="Schwarzerova J."/>
            <person name="Nykrynova M."/>
            <person name="Jureckova K."/>
            <person name="Cejkova D."/>
            <person name="Rychlik I."/>
        </authorList>
    </citation>
    <scope>NUCLEOTIDE SEQUENCE</scope>
    <source>
        <strain evidence="2">ET15</strain>
        <strain evidence="1">ET37</strain>
    </source>
</reference>
<dbReference type="Proteomes" id="UP001167831">
    <property type="component" value="Unassembled WGS sequence"/>
</dbReference>
<evidence type="ECO:0000313" key="1">
    <source>
        <dbReference type="EMBL" id="MDN0022412.1"/>
    </source>
</evidence>
<dbReference type="EMBL" id="JAUEIF010000003">
    <property type="protein sequence ID" value="MDN0025011.1"/>
    <property type="molecule type" value="Genomic_DNA"/>
</dbReference>
<dbReference type="AlphaFoldDB" id="A0AAW7JLN5"/>
<proteinExistence type="predicted"/>
<name>A0AAW7JLN5_9BACT</name>
<protein>
    <submittedName>
        <fullName evidence="2">Uncharacterized protein</fullName>
    </submittedName>
</protein>
<reference evidence="2" key="1">
    <citation type="submission" date="2023-06" db="EMBL/GenBank/DDBJ databases">
        <authorList>
            <person name="Zeman M."/>
            <person name="Kubasova T."/>
            <person name="Jahodarova E."/>
            <person name="Nykrynova M."/>
            <person name="Rychlik I."/>
        </authorList>
    </citation>
    <scope>NUCLEOTIDE SEQUENCE</scope>
    <source>
        <strain evidence="2">ET15</strain>
        <strain evidence="1">ET37</strain>
    </source>
</reference>
<evidence type="ECO:0000313" key="4">
    <source>
        <dbReference type="Proteomes" id="UP001168478"/>
    </source>
</evidence>
<dbReference type="Proteomes" id="UP001168478">
    <property type="component" value="Unassembled WGS sequence"/>
</dbReference>
<organism evidence="2 4">
    <name type="scientific">Leyella lascolaii</name>
    <dbReference type="NCBI Taxonomy" id="1776379"/>
    <lineage>
        <taxon>Bacteria</taxon>
        <taxon>Pseudomonadati</taxon>
        <taxon>Bacteroidota</taxon>
        <taxon>Bacteroidia</taxon>
        <taxon>Bacteroidales</taxon>
        <taxon>Prevotellaceae</taxon>
        <taxon>Leyella</taxon>
    </lineage>
</organism>